<feature type="transmembrane region" description="Helical" evidence="7">
    <location>
        <begin position="111"/>
        <end position="136"/>
    </location>
</feature>
<dbReference type="InterPro" id="IPR050366">
    <property type="entry name" value="BP-dependent_transpt_permease"/>
</dbReference>
<feature type="transmembrane region" description="Helical" evidence="7">
    <location>
        <begin position="272"/>
        <end position="294"/>
    </location>
</feature>
<feature type="compositionally biased region" description="Polar residues" evidence="8">
    <location>
        <begin position="1"/>
        <end position="11"/>
    </location>
</feature>
<dbReference type="AlphaFoldDB" id="A0A5N0TBL8"/>
<evidence type="ECO:0000256" key="4">
    <source>
        <dbReference type="ARBA" id="ARBA00022692"/>
    </source>
</evidence>
<comment type="similarity">
    <text evidence="7">Belongs to the binding-protein-dependent transport system permease family.</text>
</comment>
<evidence type="ECO:0000256" key="2">
    <source>
        <dbReference type="ARBA" id="ARBA00022448"/>
    </source>
</evidence>
<feature type="domain" description="ABC transmembrane type-1" evidence="9">
    <location>
        <begin position="107"/>
        <end position="295"/>
    </location>
</feature>
<keyword evidence="4 7" id="KW-0812">Transmembrane</keyword>
<dbReference type="EMBL" id="VYUY01000015">
    <property type="protein sequence ID" value="KAA9132141.1"/>
    <property type="molecule type" value="Genomic_DNA"/>
</dbReference>
<accession>A0A5N0TBL8</accession>
<evidence type="ECO:0000259" key="9">
    <source>
        <dbReference type="PROSITE" id="PS50928"/>
    </source>
</evidence>
<evidence type="ECO:0000256" key="3">
    <source>
        <dbReference type="ARBA" id="ARBA00022475"/>
    </source>
</evidence>
<keyword evidence="2 7" id="KW-0813">Transport</keyword>
<keyword evidence="5 7" id="KW-1133">Transmembrane helix</keyword>
<dbReference type="PANTHER" id="PTHR43386">
    <property type="entry name" value="OLIGOPEPTIDE TRANSPORT SYSTEM PERMEASE PROTEIN APPC"/>
    <property type="match status" value="1"/>
</dbReference>
<name>A0A5N0TBL8_9MICO</name>
<dbReference type="InterPro" id="IPR035906">
    <property type="entry name" value="MetI-like_sf"/>
</dbReference>
<dbReference type="RefSeq" id="WP_150893762.1">
    <property type="nucleotide sequence ID" value="NZ_VYUY01000015.1"/>
</dbReference>
<organism evidence="10 11">
    <name type="scientific">Microbacterium caowuchunii</name>
    <dbReference type="NCBI Taxonomy" id="2614638"/>
    <lineage>
        <taxon>Bacteria</taxon>
        <taxon>Bacillati</taxon>
        <taxon>Actinomycetota</taxon>
        <taxon>Actinomycetes</taxon>
        <taxon>Micrococcales</taxon>
        <taxon>Microbacteriaceae</taxon>
        <taxon>Microbacterium</taxon>
    </lineage>
</organism>
<comment type="caution">
    <text evidence="10">The sequence shown here is derived from an EMBL/GenBank/DDBJ whole genome shotgun (WGS) entry which is preliminary data.</text>
</comment>
<keyword evidence="3" id="KW-1003">Cell membrane</keyword>
<dbReference type="Pfam" id="PF00528">
    <property type="entry name" value="BPD_transp_1"/>
    <property type="match status" value="1"/>
</dbReference>
<evidence type="ECO:0000256" key="7">
    <source>
        <dbReference type="RuleBase" id="RU363032"/>
    </source>
</evidence>
<comment type="subcellular location">
    <subcellularLocation>
        <location evidence="1 7">Cell membrane</location>
        <topology evidence="1 7">Multi-pass membrane protein</topology>
    </subcellularLocation>
</comment>
<dbReference type="Gene3D" id="1.10.3720.10">
    <property type="entry name" value="MetI-like"/>
    <property type="match status" value="1"/>
</dbReference>
<feature type="transmembrane region" description="Helical" evidence="7">
    <location>
        <begin position="156"/>
        <end position="185"/>
    </location>
</feature>
<evidence type="ECO:0000256" key="1">
    <source>
        <dbReference type="ARBA" id="ARBA00004651"/>
    </source>
</evidence>
<proteinExistence type="inferred from homology"/>
<evidence type="ECO:0000256" key="5">
    <source>
        <dbReference type="ARBA" id="ARBA00022989"/>
    </source>
</evidence>
<evidence type="ECO:0000313" key="11">
    <source>
        <dbReference type="Proteomes" id="UP000326838"/>
    </source>
</evidence>
<feature type="region of interest" description="Disordered" evidence="8">
    <location>
        <begin position="1"/>
        <end position="24"/>
    </location>
</feature>
<dbReference type="PROSITE" id="PS50928">
    <property type="entry name" value="ABC_TM1"/>
    <property type="match status" value="1"/>
</dbReference>
<dbReference type="CDD" id="cd06261">
    <property type="entry name" value="TM_PBP2"/>
    <property type="match status" value="1"/>
</dbReference>
<keyword evidence="11" id="KW-1185">Reference proteome</keyword>
<dbReference type="GO" id="GO:0005886">
    <property type="term" value="C:plasma membrane"/>
    <property type="evidence" value="ECO:0007669"/>
    <property type="project" value="UniProtKB-SubCell"/>
</dbReference>
<dbReference type="SUPFAM" id="SSF161098">
    <property type="entry name" value="MetI-like"/>
    <property type="match status" value="1"/>
</dbReference>
<evidence type="ECO:0000256" key="6">
    <source>
        <dbReference type="ARBA" id="ARBA00023136"/>
    </source>
</evidence>
<protein>
    <submittedName>
        <fullName evidence="10">ABC transporter permease</fullName>
    </submittedName>
</protein>
<evidence type="ECO:0000256" key="8">
    <source>
        <dbReference type="SAM" id="MobiDB-lite"/>
    </source>
</evidence>
<dbReference type="PANTHER" id="PTHR43386:SF1">
    <property type="entry name" value="D,D-DIPEPTIDE TRANSPORT SYSTEM PERMEASE PROTEIN DDPC-RELATED"/>
    <property type="match status" value="1"/>
</dbReference>
<keyword evidence="6 7" id="KW-0472">Membrane</keyword>
<sequence length="310" mass="32437">MTSLNEETTPTLRAGEAALDAPPSGVVPTVPAGGKRRPLWRRFVGRPSNIFFLSALAVICVAVAIGPFFAPDPVATSSDVLRAPGGAALLGTDQLGRDYFSRILLGGRVSLLVGFSVALLCMTLGLVLGGLAGFYGGFADTALVKLSEFFQVLPGIVLAIVAAALFGSNILLIVLILSITMWPGVARIVRAEAMRIGQLGYVESARAAGIHSLRILWSDVLPNAMPPVLVATTMTVGRAILIESSLAFLGIGDANTPSWGALLNAAQPYMATGWWLAVLPGLCIFFVVLAVNMLGDSLNDILNPTIGRVK</sequence>
<dbReference type="InterPro" id="IPR000515">
    <property type="entry name" value="MetI-like"/>
</dbReference>
<reference evidence="11" key="1">
    <citation type="submission" date="2019-09" db="EMBL/GenBank/DDBJ databases">
        <title>Mumia zhuanghuii sp. nov. isolated from the intestinal contents of plateau pika (Ochotona curzoniae) in the Qinghai-Tibet plateau of China.</title>
        <authorList>
            <person name="Tian Z."/>
        </authorList>
    </citation>
    <scope>NUCLEOTIDE SEQUENCE [LARGE SCALE GENOMIC DNA]</scope>
    <source>
        <strain evidence="11">L-033</strain>
    </source>
</reference>
<dbReference type="Proteomes" id="UP000326838">
    <property type="component" value="Unassembled WGS sequence"/>
</dbReference>
<dbReference type="GO" id="GO:0055085">
    <property type="term" value="P:transmembrane transport"/>
    <property type="evidence" value="ECO:0007669"/>
    <property type="project" value="InterPro"/>
</dbReference>
<gene>
    <name evidence="10" type="ORF">F6B40_10465</name>
</gene>
<feature type="transmembrane region" description="Helical" evidence="7">
    <location>
        <begin position="50"/>
        <end position="70"/>
    </location>
</feature>
<evidence type="ECO:0000313" key="10">
    <source>
        <dbReference type="EMBL" id="KAA9132141.1"/>
    </source>
</evidence>